<dbReference type="EMBL" id="AP024957">
    <property type="protein sequence ID" value="BCZ84343.1"/>
    <property type="molecule type" value="Genomic_DNA"/>
</dbReference>
<dbReference type="Pfam" id="PF13676">
    <property type="entry name" value="TIR_2"/>
    <property type="match status" value="1"/>
</dbReference>
<dbReference type="SUPFAM" id="SSF52200">
    <property type="entry name" value="Toll/Interleukin receptor TIR domain"/>
    <property type="match status" value="1"/>
</dbReference>
<name>A0ABN6JTQ4_9BURK</name>
<proteinExistence type="predicted"/>
<protein>
    <recommendedName>
        <fullName evidence="1">TIR domain-containing protein</fullName>
    </recommendedName>
</protein>
<gene>
    <name evidence="2" type="ORF">PTKU64_80180</name>
</gene>
<organism evidence="2 3">
    <name type="scientific">Paraburkholderia terrae</name>
    <dbReference type="NCBI Taxonomy" id="311230"/>
    <lineage>
        <taxon>Bacteria</taxon>
        <taxon>Pseudomonadati</taxon>
        <taxon>Pseudomonadota</taxon>
        <taxon>Betaproteobacteria</taxon>
        <taxon>Burkholderiales</taxon>
        <taxon>Burkholderiaceae</taxon>
        <taxon>Paraburkholderia</taxon>
    </lineage>
</organism>
<accession>A0ABN6JTQ4</accession>
<dbReference type="SMART" id="SM00255">
    <property type="entry name" value="TIR"/>
    <property type="match status" value="1"/>
</dbReference>
<dbReference type="Gene3D" id="3.40.50.10140">
    <property type="entry name" value="Toll/interleukin-1 receptor homology (TIR) domain"/>
    <property type="match status" value="1"/>
</dbReference>
<dbReference type="Proteomes" id="UP001319874">
    <property type="component" value="Chromosome 3"/>
</dbReference>
<reference evidence="2 3" key="1">
    <citation type="journal article" date="2022" name="Front. Microbiol.">
        <title>Identification and characterization of a novel class of self-sufficient cytochrome P450 hydroxylase involved in cyclohexanecarboxylate degradation in Paraburkholderia terrae strain KU-64.</title>
        <authorList>
            <person name="Yamamoto T."/>
            <person name="Hasegawa Y."/>
            <person name="Iwaki H."/>
        </authorList>
    </citation>
    <scope>NUCLEOTIDE SEQUENCE [LARGE SCALE GENOMIC DNA]</scope>
    <source>
        <strain evidence="2 3">KU-64</strain>
    </source>
</reference>
<dbReference type="InterPro" id="IPR035897">
    <property type="entry name" value="Toll_tir_struct_dom_sf"/>
</dbReference>
<feature type="domain" description="TIR" evidence="1">
    <location>
        <begin position="6"/>
        <end position="137"/>
    </location>
</feature>
<keyword evidence="3" id="KW-1185">Reference proteome</keyword>
<dbReference type="PROSITE" id="PS50104">
    <property type="entry name" value="TIR"/>
    <property type="match status" value="1"/>
</dbReference>
<evidence type="ECO:0000313" key="2">
    <source>
        <dbReference type="EMBL" id="BCZ84343.1"/>
    </source>
</evidence>
<evidence type="ECO:0000259" key="1">
    <source>
        <dbReference type="PROSITE" id="PS50104"/>
    </source>
</evidence>
<dbReference type="InterPro" id="IPR000157">
    <property type="entry name" value="TIR_dom"/>
</dbReference>
<evidence type="ECO:0000313" key="3">
    <source>
        <dbReference type="Proteomes" id="UP001319874"/>
    </source>
</evidence>
<sequence>MGAIMKRWDVFISHASEDKAVVLALAEALREAGLQIWLDKQELRIGDSLREKIDEGLAESRFGIVVLSPSFIAKRWPKRELNGLFALEEAGQKVILPVWHELDHETLLAYSPILADRIAGNTSHGVATVAHDIVRIVTDPNSRSPAVESPTLGRRFIDMLDIGADNGTLLLF</sequence>